<dbReference type="OrthoDB" id="10864at10239"/>
<evidence type="ECO:0000313" key="1">
    <source>
        <dbReference type="EMBL" id="ASJ80449.1"/>
    </source>
</evidence>
<keyword evidence="2" id="KW-1185">Reference proteome</keyword>
<evidence type="ECO:0000313" key="2">
    <source>
        <dbReference type="Proteomes" id="UP000221612"/>
    </source>
</evidence>
<protein>
    <submittedName>
        <fullName evidence="1">Uncharacterized protein</fullName>
    </submittedName>
</protein>
<reference evidence="1 2" key="1">
    <citation type="journal article" date="2015" name="Bacteriophage">
        <title>A small-scale experiment of using phage-based probiotic dietary supplement for prevention of E. coli traveler's diarrhea.</title>
        <authorList>
            <person name="Aleshkin A.V."/>
            <person name="Rubalskii E.O."/>
            <person name="Volozhantsev N.V."/>
            <person name="Verevkin V.V."/>
            <person name="Svetoch E.A."/>
            <person name="Kiseleva I.A."/>
            <person name="Bochkareva S.S."/>
            <person name="Borisova O.Y."/>
            <person name="Popova A.V."/>
            <person name="Bogun A.G."/>
            <person name="Afanas'ev S.S."/>
        </authorList>
    </citation>
    <scope>NUCLEOTIDE SEQUENCE [LARGE SCALE GENOMIC DNA]</scope>
</reference>
<gene>
    <name evidence="1" type="ORF">V18_00096</name>
</gene>
<dbReference type="EMBL" id="KY683736">
    <property type="protein sequence ID" value="ASJ80449.1"/>
    <property type="molecule type" value="Genomic_DNA"/>
</dbReference>
<name>A0A220NU49_9CAUD</name>
<proteinExistence type="predicted"/>
<dbReference type="Proteomes" id="UP000221612">
    <property type="component" value="Segment"/>
</dbReference>
<sequence>MADYLEKDYSDFPLHKNYRDDMTKFLRRCSKATIIARAESDLNLVINPECTKHEAIEFYMQEFIKKTEERDFYGDEKGIQSLRFSSDQDEIP</sequence>
<accession>A0A220NU49</accession>
<organism evidence="1 2">
    <name type="scientific">Escherichia phage V18</name>
    <dbReference type="NCBI Taxonomy" id="1981500"/>
    <lineage>
        <taxon>Viruses</taxon>
        <taxon>Duplodnaviria</taxon>
        <taxon>Heunggongvirae</taxon>
        <taxon>Uroviricota</taxon>
        <taxon>Caudoviricetes</taxon>
        <taxon>Vequintavirinae</taxon>
        <taxon>Vequintavirus</taxon>
        <taxon>Vequintavirus V18</taxon>
    </lineage>
</organism>